<keyword evidence="2" id="KW-0167">Capsid protein</keyword>
<keyword evidence="3" id="KW-1185">Reference proteome</keyword>
<organism evidence="2 3">
    <name type="scientific">Halanaerobacter jeridensis</name>
    <dbReference type="NCBI Taxonomy" id="706427"/>
    <lineage>
        <taxon>Bacteria</taxon>
        <taxon>Bacillati</taxon>
        <taxon>Bacillota</taxon>
        <taxon>Clostridia</taxon>
        <taxon>Halanaerobiales</taxon>
        <taxon>Halobacteroidaceae</taxon>
        <taxon>Halanaerobacter</taxon>
    </lineage>
</organism>
<gene>
    <name evidence="2" type="ORF">JOC47_002417</name>
</gene>
<dbReference type="RefSeq" id="WP_204702301.1">
    <property type="nucleotide sequence ID" value="NZ_JAFBDQ010000014.1"/>
</dbReference>
<dbReference type="EMBL" id="JAFBDQ010000014">
    <property type="protein sequence ID" value="MBM7557551.1"/>
    <property type="molecule type" value="Genomic_DNA"/>
</dbReference>
<evidence type="ECO:0000259" key="1">
    <source>
        <dbReference type="Pfam" id="PF12652"/>
    </source>
</evidence>
<dbReference type="Proteomes" id="UP000774000">
    <property type="component" value="Unassembled WGS sequence"/>
</dbReference>
<dbReference type="Pfam" id="PF12652">
    <property type="entry name" value="CotJB"/>
    <property type="match status" value="1"/>
</dbReference>
<proteinExistence type="predicted"/>
<evidence type="ECO:0000313" key="3">
    <source>
        <dbReference type="Proteomes" id="UP000774000"/>
    </source>
</evidence>
<keyword evidence="2" id="KW-0946">Virion</keyword>
<evidence type="ECO:0000313" key="2">
    <source>
        <dbReference type="EMBL" id="MBM7557551.1"/>
    </source>
</evidence>
<dbReference type="PIRSF" id="PIRSF010606">
    <property type="entry name" value="Spore_coat_CotJB"/>
    <property type="match status" value="1"/>
</dbReference>
<dbReference type="InterPro" id="IPR016571">
    <property type="entry name" value="Spore_coat_assembly_CotJB"/>
</dbReference>
<sequence>MTAEQLSLLKEIMAYRFSVLEFNLYLNTHPRDRGALEKYNKYVKELRDLCFEYQKKYGPLTATFPSEFPWEYYSTPWPWQINYD</sequence>
<reference evidence="2" key="1">
    <citation type="submission" date="2021-01" db="EMBL/GenBank/DDBJ databases">
        <title>Genomic Encyclopedia of Type Strains, Phase IV (KMG-IV): sequencing the most valuable type-strain genomes for metagenomic binning, comparative biology and taxonomic classification.</title>
        <authorList>
            <person name="Goeker M."/>
        </authorList>
    </citation>
    <scope>NUCLEOTIDE SEQUENCE</scope>
    <source>
        <strain evidence="2">DSM 23230</strain>
    </source>
</reference>
<name>A0A938XTP1_9FIRM</name>
<dbReference type="AlphaFoldDB" id="A0A938XTP1"/>
<comment type="caution">
    <text evidence="2">The sequence shown here is derived from an EMBL/GenBank/DDBJ whole genome shotgun (WGS) entry which is preliminary data.</text>
</comment>
<dbReference type="InterPro" id="IPR024207">
    <property type="entry name" value="CotJB_dom"/>
</dbReference>
<feature type="domain" description="Protein CotJB" evidence="1">
    <location>
        <begin position="7"/>
        <end position="80"/>
    </location>
</feature>
<accession>A0A938XTP1</accession>
<protein>
    <submittedName>
        <fullName evidence="2">Spore coat protein JB</fullName>
    </submittedName>
</protein>